<organism evidence="3 4">
    <name type="scientific">Roseateles agri</name>
    <dbReference type="NCBI Taxonomy" id="3098619"/>
    <lineage>
        <taxon>Bacteria</taxon>
        <taxon>Pseudomonadati</taxon>
        <taxon>Pseudomonadota</taxon>
        <taxon>Betaproteobacteria</taxon>
        <taxon>Burkholderiales</taxon>
        <taxon>Sphaerotilaceae</taxon>
        <taxon>Roseateles</taxon>
    </lineage>
</organism>
<evidence type="ECO:0000256" key="2">
    <source>
        <dbReference type="SAM" id="SignalP"/>
    </source>
</evidence>
<evidence type="ECO:0000256" key="1">
    <source>
        <dbReference type="SAM" id="MobiDB-lite"/>
    </source>
</evidence>
<reference evidence="3 4" key="1">
    <citation type="submission" date="2023-11" db="EMBL/GenBank/DDBJ databases">
        <title>Paucibacter sp. nov., isolated from fresh soil in Korea.</title>
        <authorList>
            <person name="Le N.T.T."/>
        </authorList>
    </citation>
    <scope>NUCLEOTIDE SEQUENCE [LARGE SCALE GENOMIC DNA]</scope>
    <source>
        <strain evidence="3 4">R3-3</strain>
    </source>
</reference>
<dbReference type="Proteomes" id="UP001285263">
    <property type="component" value="Unassembled WGS sequence"/>
</dbReference>
<dbReference type="RefSeq" id="WP_320423315.1">
    <property type="nucleotide sequence ID" value="NZ_JAXCLA010000004.1"/>
</dbReference>
<evidence type="ECO:0000313" key="4">
    <source>
        <dbReference type="Proteomes" id="UP001285263"/>
    </source>
</evidence>
<dbReference type="PROSITE" id="PS51257">
    <property type="entry name" value="PROKAR_LIPOPROTEIN"/>
    <property type="match status" value="1"/>
</dbReference>
<feature type="region of interest" description="Disordered" evidence="1">
    <location>
        <begin position="97"/>
        <end position="125"/>
    </location>
</feature>
<proteinExistence type="predicted"/>
<keyword evidence="4" id="KW-1185">Reference proteome</keyword>
<feature type="chain" id="PRO_5045804685" evidence="2">
    <location>
        <begin position="24"/>
        <end position="125"/>
    </location>
</feature>
<keyword evidence="2" id="KW-0732">Signal</keyword>
<protein>
    <submittedName>
        <fullName evidence="3">DUF4148 domain-containing protein</fullName>
    </submittedName>
</protein>
<dbReference type="Pfam" id="PF13663">
    <property type="entry name" value="DUF4148"/>
    <property type="match status" value="1"/>
</dbReference>
<name>A0ABU5DJY2_9BURK</name>
<gene>
    <name evidence="3" type="ORF">SNE35_12870</name>
</gene>
<sequence>MKRLIKHGALVLCAALACGAAQAQGQATTSASSYEDAGPSLTRAQVLEELEIAKTNGLFAALNSEDSSEVTRWQQNMTSEPAKTRAEVKDELRQAQASGELRLYNSEDPADQLRLDTRRPTLIAG</sequence>
<feature type="signal peptide" evidence="2">
    <location>
        <begin position="1"/>
        <end position="23"/>
    </location>
</feature>
<comment type="caution">
    <text evidence="3">The sequence shown here is derived from an EMBL/GenBank/DDBJ whole genome shotgun (WGS) entry which is preliminary data.</text>
</comment>
<dbReference type="EMBL" id="JAXCLA010000004">
    <property type="protein sequence ID" value="MDY0745407.1"/>
    <property type="molecule type" value="Genomic_DNA"/>
</dbReference>
<dbReference type="InterPro" id="IPR025421">
    <property type="entry name" value="DUF4148"/>
</dbReference>
<accession>A0ABU5DJY2</accession>
<evidence type="ECO:0000313" key="3">
    <source>
        <dbReference type="EMBL" id="MDY0745407.1"/>
    </source>
</evidence>